<keyword evidence="5 6" id="KW-0472">Membrane</keyword>
<dbReference type="InterPro" id="IPR000109">
    <property type="entry name" value="POT_fam"/>
</dbReference>
<gene>
    <name evidence="7" type="ORF">PIB30_001535</name>
</gene>
<accession>A0ABU6R3Z2</accession>
<keyword evidence="3 6" id="KW-0812">Transmembrane</keyword>
<sequence>MSSSEENKGSKFSSSTFPYCSFLCCKSSIISSAEMDEPTHENQESSEKKKPGGWKAMPFILGNESFERLAAFGLFANFMVYLTREFHMDQVYASNILNIWNGVTNFFPLIGAFISDAYVGRFRTIAYASFASFLGMMVVTLTAWLSKLHPPSCTELQLALHQCVRASPSNIGVLLLGLTLLSIGSAGIRPCSIPFGVDQFDPSTNEGRKGINSFFNWYYTTFTIVLMITQTVVVYVQDSVSWKIGFAIPTICMLCSIILFFLGTRIYVHVKPGGSVFSGIAQVLVAAYKKRKIELPNEKQVDGIYYDPPLDETTKHVMSKLPLTNQFRGLNKAALIMEGEINQDGSRVNPWRLASIQQVEEVKCLARIFPIWAGGILSLVSMTQQGTFTISQALKMDRHLGPKFQIPAGSLSVISFLTIGFWVPFYDRVMVPSLRKITKHEGGITLLQRIGIGMVFSILSMVVAGLVERVRRNTANSDPNPNPLGIAPMSVLWLAPQLVLMGLCEAFNIIGQIEFFNRQFPDHMRSVANSLFSCSFAAASYISSILVTTVHSVTKTHSHPDWLTNDLNAGRLDYFYYLIAVIGGLNLVYFVFVAQRYRYKGSVDLQDKDHQDDVELASHNNKD</sequence>
<feature type="transmembrane region" description="Helical" evidence="6">
    <location>
        <begin position="404"/>
        <end position="425"/>
    </location>
</feature>
<reference evidence="7 8" key="1">
    <citation type="journal article" date="2023" name="Plants (Basel)">
        <title>Bridging the Gap: Combining Genomics and Transcriptomics Approaches to Understand Stylosanthes scabra, an Orphan Legume from the Brazilian Caatinga.</title>
        <authorList>
            <person name="Ferreira-Neto J.R.C."/>
            <person name="da Silva M.D."/>
            <person name="Binneck E."/>
            <person name="de Melo N.F."/>
            <person name="da Silva R.H."/>
            <person name="de Melo A.L.T.M."/>
            <person name="Pandolfi V."/>
            <person name="Bustamante F.O."/>
            <person name="Brasileiro-Vidal A.C."/>
            <person name="Benko-Iseppon A.M."/>
        </authorList>
    </citation>
    <scope>NUCLEOTIDE SEQUENCE [LARGE SCALE GENOMIC DNA]</scope>
    <source>
        <tissue evidence="7">Leaves</tissue>
    </source>
</reference>
<evidence type="ECO:0000256" key="1">
    <source>
        <dbReference type="ARBA" id="ARBA00004141"/>
    </source>
</evidence>
<feature type="transmembrane region" description="Helical" evidence="6">
    <location>
        <begin position="166"/>
        <end position="188"/>
    </location>
</feature>
<dbReference type="SUPFAM" id="SSF103473">
    <property type="entry name" value="MFS general substrate transporter"/>
    <property type="match status" value="1"/>
</dbReference>
<dbReference type="PANTHER" id="PTHR11654">
    <property type="entry name" value="OLIGOPEPTIDE TRANSPORTER-RELATED"/>
    <property type="match status" value="1"/>
</dbReference>
<dbReference type="Pfam" id="PF00854">
    <property type="entry name" value="PTR2"/>
    <property type="match status" value="1"/>
</dbReference>
<comment type="caution">
    <text evidence="7">The sequence shown here is derived from an EMBL/GenBank/DDBJ whole genome shotgun (WGS) entry which is preliminary data.</text>
</comment>
<keyword evidence="8" id="KW-1185">Reference proteome</keyword>
<feature type="transmembrane region" description="Helical" evidence="6">
    <location>
        <begin position="486"/>
        <end position="510"/>
    </location>
</feature>
<evidence type="ECO:0000256" key="5">
    <source>
        <dbReference type="ARBA" id="ARBA00023136"/>
    </source>
</evidence>
<keyword evidence="4 6" id="KW-1133">Transmembrane helix</keyword>
<protein>
    <submittedName>
        <fullName evidence="7">Uncharacterized protein</fullName>
    </submittedName>
</protein>
<feature type="transmembrane region" description="Helical" evidence="6">
    <location>
        <begin position="217"/>
        <end position="236"/>
    </location>
</feature>
<feature type="transmembrane region" description="Helical" evidence="6">
    <location>
        <begin position="95"/>
        <end position="114"/>
    </location>
</feature>
<dbReference type="Proteomes" id="UP001341840">
    <property type="component" value="Unassembled WGS sequence"/>
</dbReference>
<dbReference type="InterPro" id="IPR036259">
    <property type="entry name" value="MFS_trans_sf"/>
</dbReference>
<evidence type="ECO:0000313" key="8">
    <source>
        <dbReference type="Proteomes" id="UP001341840"/>
    </source>
</evidence>
<evidence type="ECO:0000256" key="2">
    <source>
        <dbReference type="ARBA" id="ARBA00005982"/>
    </source>
</evidence>
<dbReference type="CDD" id="cd17416">
    <property type="entry name" value="MFS_NPF1_2"/>
    <property type="match status" value="1"/>
</dbReference>
<evidence type="ECO:0000256" key="3">
    <source>
        <dbReference type="ARBA" id="ARBA00022692"/>
    </source>
</evidence>
<evidence type="ECO:0000256" key="6">
    <source>
        <dbReference type="SAM" id="Phobius"/>
    </source>
</evidence>
<dbReference type="Gene3D" id="1.20.1250.20">
    <property type="entry name" value="MFS general substrate transporter like domains"/>
    <property type="match status" value="1"/>
</dbReference>
<feature type="transmembrane region" description="Helical" evidence="6">
    <location>
        <begin position="364"/>
        <end position="384"/>
    </location>
</feature>
<name>A0ABU6R3Z2_9FABA</name>
<comment type="subcellular location">
    <subcellularLocation>
        <location evidence="1">Membrane</location>
        <topology evidence="1">Multi-pass membrane protein</topology>
    </subcellularLocation>
</comment>
<proteinExistence type="inferred from homology"/>
<organism evidence="7 8">
    <name type="scientific">Stylosanthes scabra</name>
    <dbReference type="NCBI Taxonomy" id="79078"/>
    <lineage>
        <taxon>Eukaryota</taxon>
        <taxon>Viridiplantae</taxon>
        <taxon>Streptophyta</taxon>
        <taxon>Embryophyta</taxon>
        <taxon>Tracheophyta</taxon>
        <taxon>Spermatophyta</taxon>
        <taxon>Magnoliopsida</taxon>
        <taxon>eudicotyledons</taxon>
        <taxon>Gunneridae</taxon>
        <taxon>Pentapetalae</taxon>
        <taxon>rosids</taxon>
        <taxon>fabids</taxon>
        <taxon>Fabales</taxon>
        <taxon>Fabaceae</taxon>
        <taxon>Papilionoideae</taxon>
        <taxon>50 kb inversion clade</taxon>
        <taxon>dalbergioids sensu lato</taxon>
        <taxon>Dalbergieae</taxon>
        <taxon>Pterocarpus clade</taxon>
        <taxon>Stylosanthes</taxon>
    </lineage>
</organism>
<feature type="transmembrane region" description="Helical" evidence="6">
    <location>
        <begin position="242"/>
        <end position="262"/>
    </location>
</feature>
<comment type="similarity">
    <text evidence="2">Belongs to the major facilitator superfamily. Proton-dependent oligopeptide transporter (POT/PTR) (TC 2.A.17) family.</text>
</comment>
<feature type="transmembrane region" description="Helical" evidence="6">
    <location>
        <begin position="65"/>
        <end position="83"/>
    </location>
</feature>
<feature type="transmembrane region" description="Helical" evidence="6">
    <location>
        <begin position="574"/>
        <end position="592"/>
    </location>
</feature>
<dbReference type="EMBL" id="JASCZI010030211">
    <property type="protein sequence ID" value="MED6118305.1"/>
    <property type="molecule type" value="Genomic_DNA"/>
</dbReference>
<feature type="transmembrane region" description="Helical" evidence="6">
    <location>
        <begin position="446"/>
        <end position="466"/>
    </location>
</feature>
<feature type="transmembrane region" description="Helical" evidence="6">
    <location>
        <begin position="531"/>
        <end position="554"/>
    </location>
</feature>
<evidence type="ECO:0000256" key="4">
    <source>
        <dbReference type="ARBA" id="ARBA00022989"/>
    </source>
</evidence>
<evidence type="ECO:0000313" key="7">
    <source>
        <dbReference type="EMBL" id="MED6118305.1"/>
    </source>
</evidence>
<feature type="transmembrane region" description="Helical" evidence="6">
    <location>
        <begin position="126"/>
        <end position="146"/>
    </location>
</feature>